<evidence type="ECO:0000313" key="2">
    <source>
        <dbReference type="Proteomes" id="UP000325113"/>
    </source>
</evidence>
<accession>A0A5A8D2S3</accession>
<dbReference type="InterPro" id="IPR043131">
    <property type="entry name" value="BCAT-like_N"/>
</dbReference>
<dbReference type="Pfam" id="PF01063">
    <property type="entry name" value="Aminotran_4"/>
    <property type="match status" value="1"/>
</dbReference>
<dbReference type="Proteomes" id="UP000325113">
    <property type="component" value="Unassembled WGS sequence"/>
</dbReference>
<comment type="caution">
    <text evidence="1">The sequence shown here is derived from an EMBL/GenBank/DDBJ whole genome shotgun (WGS) entry which is preliminary data.</text>
</comment>
<dbReference type="InterPro" id="IPR001544">
    <property type="entry name" value="Aminotrans_IV"/>
</dbReference>
<dbReference type="AlphaFoldDB" id="A0A5A8D2S3"/>
<dbReference type="Gene3D" id="3.30.470.10">
    <property type="match status" value="1"/>
</dbReference>
<sequence>MGVFEVVGVVGGRMAGLDEHLYRLQRSIDLTHLPREALQAAANRWAESAPLPADGASGPSGAATPAVDAGVTAGISADDARLHAWLRWQVLSAARAPLGPEGSPMQDGALRIVISRGTPLAAGTGGDLPRVSVIRTDSDPFPETEPPAARPAVTLLAVPSPWHWAARQDLGSAWGSSIGNAARWRSTTKWLSYGPNMLASRLAAEAGCDDALLVATSSSGSAGGSGRFASLEALEGPTFAVAWGVDSPAGAASGDGDAARPCDLWVTPCPISRGLLPSVTASLAFADPSNVRVGWSQRGDGAAAGDAVTAAGERLSLIRAGRWAYTAAGSAAAQQLAVARDGALEGHAGGASGGQDPAGDLDALEGLGRVPLLEAAAESRTVVAMSAAKHVTAVARIVLPRGVLTEALASTNAAEAAAAAKLLDVAEPWTGGCRDGLVSVRFGPGHTELSREYFERLLPVGGAAPGDR</sequence>
<dbReference type="InterPro" id="IPR036038">
    <property type="entry name" value="Aminotransferase-like"/>
</dbReference>
<protein>
    <recommendedName>
        <fullName evidence="3">Branched-chain-amino-acid aminotransferase</fullName>
    </recommendedName>
</protein>
<dbReference type="SUPFAM" id="SSF56752">
    <property type="entry name" value="D-aminoacid aminotransferase-like PLP-dependent enzymes"/>
    <property type="match status" value="1"/>
</dbReference>
<evidence type="ECO:0000313" key="1">
    <source>
        <dbReference type="EMBL" id="KAA0159094.1"/>
    </source>
</evidence>
<dbReference type="InterPro" id="IPR043132">
    <property type="entry name" value="BCAT-like_C"/>
</dbReference>
<organism evidence="1 2">
    <name type="scientific">Cafeteria roenbergensis</name>
    <name type="common">Marine flagellate</name>
    <dbReference type="NCBI Taxonomy" id="33653"/>
    <lineage>
        <taxon>Eukaryota</taxon>
        <taxon>Sar</taxon>
        <taxon>Stramenopiles</taxon>
        <taxon>Bigyra</taxon>
        <taxon>Opalozoa</taxon>
        <taxon>Bicosoecida</taxon>
        <taxon>Cafeteriaceae</taxon>
        <taxon>Cafeteria</taxon>
    </lineage>
</organism>
<dbReference type="Gene3D" id="3.20.10.10">
    <property type="entry name" value="D-amino Acid Aminotransferase, subunit A, domain 2"/>
    <property type="match status" value="1"/>
</dbReference>
<evidence type="ECO:0008006" key="3">
    <source>
        <dbReference type="Google" id="ProtNLM"/>
    </source>
</evidence>
<reference evidence="1 2" key="1">
    <citation type="submission" date="2019-07" db="EMBL/GenBank/DDBJ databases">
        <title>Genomes of Cafeteria roenbergensis.</title>
        <authorList>
            <person name="Fischer M.G."/>
            <person name="Hackl T."/>
            <person name="Roman M."/>
        </authorList>
    </citation>
    <scope>NUCLEOTIDE SEQUENCE [LARGE SCALE GENOMIC DNA]</scope>
    <source>
        <strain evidence="1 2">Cflag</strain>
    </source>
</reference>
<proteinExistence type="predicted"/>
<dbReference type="EMBL" id="VLTM01000058">
    <property type="protein sequence ID" value="KAA0159094.1"/>
    <property type="molecule type" value="Genomic_DNA"/>
</dbReference>
<dbReference type="GO" id="GO:0003824">
    <property type="term" value="F:catalytic activity"/>
    <property type="evidence" value="ECO:0007669"/>
    <property type="project" value="InterPro"/>
</dbReference>
<name>A0A5A8D2S3_CAFRO</name>
<gene>
    <name evidence="1" type="ORF">FNF31_05044</name>
</gene>